<dbReference type="GO" id="GO:0016491">
    <property type="term" value="F:oxidoreductase activity"/>
    <property type="evidence" value="ECO:0007669"/>
    <property type="project" value="UniProtKB-KW"/>
</dbReference>
<reference evidence="3" key="1">
    <citation type="journal article" date="2020" name="Stud. Mycol.">
        <title>101 Dothideomycetes genomes: a test case for predicting lifestyles and emergence of pathogens.</title>
        <authorList>
            <person name="Haridas S."/>
            <person name="Albert R."/>
            <person name="Binder M."/>
            <person name="Bloem J."/>
            <person name="Labutti K."/>
            <person name="Salamov A."/>
            <person name="Andreopoulos B."/>
            <person name="Baker S."/>
            <person name="Barry K."/>
            <person name="Bills G."/>
            <person name="Bluhm B."/>
            <person name="Cannon C."/>
            <person name="Castanera R."/>
            <person name="Culley D."/>
            <person name="Daum C."/>
            <person name="Ezra D."/>
            <person name="Gonzalez J."/>
            <person name="Henrissat B."/>
            <person name="Kuo A."/>
            <person name="Liang C."/>
            <person name="Lipzen A."/>
            <person name="Lutzoni F."/>
            <person name="Magnuson J."/>
            <person name="Mondo S."/>
            <person name="Nolan M."/>
            <person name="Ohm R."/>
            <person name="Pangilinan J."/>
            <person name="Park H.-J."/>
            <person name="Ramirez L."/>
            <person name="Alfaro M."/>
            <person name="Sun H."/>
            <person name="Tritt A."/>
            <person name="Yoshinaga Y."/>
            <person name="Zwiers L.-H."/>
            <person name="Turgeon B."/>
            <person name="Goodwin S."/>
            <person name="Spatafora J."/>
            <person name="Crous P."/>
            <person name="Grigoriev I."/>
        </authorList>
    </citation>
    <scope>NUCLEOTIDE SEQUENCE</scope>
    <source>
        <strain evidence="3">CBS 473.64</strain>
    </source>
</reference>
<dbReference type="Pfam" id="PF00248">
    <property type="entry name" value="Aldo_ket_red"/>
    <property type="match status" value="1"/>
</dbReference>
<dbReference type="OrthoDB" id="48988at2759"/>
<dbReference type="SUPFAM" id="SSF51430">
    <property type="entry name" value="NAD(P)-linked oxidoreductase"/>
    <property type="match status" value="1"/>
</dbReference>
<sequence length="313" mass="34709">MDFNPSVDEQKTDWLPVLDELGIKVVDVSPTYPPWNPHLAEKIIGMSGIGKAFTIDTKVNWTGDGSGSMTESAMSKSVDESLAAIGTEKVSTRQTHLQDKVTPIAEQAAAVDALYRQKKFVKFGVCNFPTSVLEEWLEVADANGYVKPSIYQGHYNIICRIYEETIFPVLRKHKIHFIAHSPLGGGFLTGRLTFAASENDVKGTRLESGTDLRGLYDKPAMHAAVRKLEELGKPYDINVNEAALRWSFYHSVLDGGPLLKEEGDAVIIGPRTPAHLRTYEDAYIKGPLPDDFLNEVDNIWEGCKEEAKSIVGW</sequence>
<evidence type="ECO:0000256" key="1">
    <source>
        <dbReference type="ARBA" id="ARBA00023002"/>
    </source>
</evidence>
<dbReference type="GO" id="GO:0005829">
    <property type="term" value="C:cytosol"/>
    <property type="evidence" value="ECO:0007669"/>
    <property type="project" value="TreeGrafter"/>
</dbReference>
<keyword evidence="4" id="KW-1185">Reference proteome</keyword>
<dbReference type="InterPro" id="IPR036812">
    <property type="entry name" value="NAD(P)_OxRdtase_dom_sf"/>
</dbReference>
<keyword evidence="1" id="KW-0560">Oxidoreductase</keyword>
<dbReference type="AlphaFoldDB" id="A0A6A6RVP1"/>
<dbReference type="PANTHER" id="PTHR43364">
    <property type="entry name" value="NADH-SPECIFIC METHYLGLYOXAL REDUCTASE-RELATED"/>
    <property type="match status" value="1"/>
</dbReference>
<proteinExistence type="predicted"/>
<feature type="domain" description="NADP-dependent oxidoreductase" evidence="2">
    <location>
        <begin position="9"/>
        <end position="301"/>
    </location>
</feature>
<name>A0A6A6RVP1_9PLEO</name>
<dbReference type="PANTHER" id="PTHR43364:SF4">
    <property type="entry name" value="NAD(P)-LINKED OXIDOREDUCTASE SUPERFAMILY PROTEIN"/>
    <property type="match status" value="1"/>
</dbReference>
<accession>A0A6A6RVP1</accession>
<evidence type="ECO:0000259" key="2">
    <source>
        <dbReference type="Pfam" id="PF00248"/>
    </source>
</evidence>
<organism evidence="3 4">
    <name type="scientific">Massarina eburnea CBS 473.64</name>
    <dbReference type="NCBI Taxonomy" id="1395130"/>
    <lineage>
        <taxon>Eukaryota</taxon>
        <taxon>Fungi</taxon>
        <taxon>Dikarya</taxon>
        <taxon>Ascomycota</taxon>
        <taxon>Pezizomycotina</taxon>
        <taxon>Dothideomycetes</taxon>
        <taxon>Pleosporomycetidae</taxon>
        <taxon>Pleosporales</taxon>
        <taxon>Massarineae</taxon>
        <taxon>Massarinaceae</taxon>
        <taxon>Massarina</taxon>
    </lineage>
</organism>
<dbReference type="Gene3D" id="3.20.20.100">
    <property type="entry name" value="NADP-dependent oxidoreductase domain"/>
    <property type="match status" value="1"/>
</dbReference>
<dbReference type="InterPro" id="IPR023210">
    <property type="entry name" value="NADP_OxRdtase_dom"/>
</dbReference>
<evidence type="ECO:0000313" key="4">
    <source>
        <dbReference type="Proteomes" id="UP000799753"/>
    </source>
</evidence>
<evidence type="ECO:0000313" key="3">
    <source>
        <dbReference type="EMBL" id="KAF2638483.1"/>
    </source>
</evidence>
<dbReference type="EMBL" id="MU006789">
    <property type="protein sequence ID" value="KAF2638483.1"/>
    <property type="molecule type" value="Genomic_DNA"/>
</dbReference>
<protein>
    <submittedName>
        <fullName evidence="3">Aldo/keto reductase</fullName>
    </submittedName>
</protein>
<dbReference type="InterPro" id="IPR050523">
    <property type="entry name" value="AKR_Detox_Biosynth"/>
</dbReference>
<dbReference type="Proteomes" id="UP000799753">
    <property type="component" value="Unassembled WGS sequence"/>
</dbReference>
<gene>
    <name evidence="3" type="ORF">P280DRAFT_404824</name>
</gene>